<organism evidence="2 4">
    <name type="scientific">Listeria monocytogenes</name>
    <dbReference type="NCBI Taxonomy" id="1639"/>
    <lineage>
        <taxon>Bacteria</taxon>
        <taxon>Bacillati</taxon>
        <taxon>Bacillota</taxon>
        <taxon>Bacilli</taxon>
        <taxon>Bacillales</taxon>
        <taxon>Listeriaceae</taxon>
        <taxon>Listeria</taxon>
    </lineage>
</organism>
<sequence length="64" mass="7521">MSSPFSIGEYTPILEINCKCEMIEELERTAFYNNISEFISCWFNDIIFSEGDNTYDSTGYLWQN</sequence>
<name>A0A3T2CS53_LISMN</name>
<dbReference type="EMBL" id="AABEVT010000007">
    <property type="protein sequence ID" value="EAH0253138.1"/>
    <property type="molecule type" value="Genomic_DNA"/>
</dbReference>
<reference evidence="2 4" key="2">
    <citation type="submission" date="2019-04" db="EMBL/GenBank/DDBJ databases">
        <authorList>
            <person name="Ashton P.M."/>
            <person name="Dallman T."/>
            <person name="Nair S."/>
            <person name="De Pinna E."/>
            <person name="Peters T."/>
            <person name="Grant K."/>
        </authorList>
    </citation>
    <scope>NUCLEOTIDE SEQUENCE [LARGE SCALE GENOMIC DNA]</scope>
    <source>
        <strain evidence="2 4">406731</strain>
    </source>
</reference>
<evidence type="ECO:0000313" key="1">
    <source>
        <dbReference type="EMBL" id="EAE1096661.1"/>
    </source>
</evidence>
<evidence type="ECO:0000313" key="2">
    <source>
        <dbReference type="EMBL" id="EAH0253138.1"/>
    </source>
</evidence>
<evidence type="ECO:0000313" key="4">
    <source>
        <dbReference type="Proteomes" id="UP000566597"/>
    </source>
</evidence>
<reference evidence="1 3" key="1">
    <citation type="submission" date="2018-06" db="EMBL/GenBank/DDBJ databases">
        <authorList>
            <consortium name="GenomeTrakr: Next Generation Sequencing Network for Food Pathogen Tracability"/>
        </authorList>
    </citation>
    <scope>NUCLEOTIDE SEQUENCE [LARGE SCALE GENOMIC DNA]</scope>
    <source>
        <strain evidence="1 3">FLAG-78586</strain>
    </source>
</reference>
<accession>A0A3T2CS53</accession>
<dbReference type="Proteomes" id="UP000566597">
    <property type="component" value="Unassembled WGS sequence"/>
</dbReference>
<evidence type="ECO:0000313" key="3">
    <source>
        <dbReference type="Proteomes" id="UP000355989"/>
    </source>
</evidence>
<dbReference type="Proteomes" id="UP000355989">
    <property type="component" value="Unassembled WGS sequence"/>
</dbReference>
<dbReference type="AlphaFoldDB" id="A0A3T2CS53"/>
<dbReference type="EMBL" id="AAAQOE010000004">
    <property type="protein sequence ID" value="EAE1096661.1"/>
    <property type="molecule type" value="Genomic_DNA"/>
</dbReference>
<gene>
    <name evidence="1" type="ORF">APD94_11885</name>
    <name evidence="2" type="ORF">D4U23_12135</name>
</gene>
<protein>
    <submittedName>
        <fullName evidence="2">Uncharacterized protein</fullName>
    </submittedName>
</protein>
<comment type="caution">
    <text evidence="2">The sequence shown here is derived from an EMBL/GenBank/DDBJ whole genome shotgun (WGS) entry which is preliminary data.</text>
</comment>
<proteinExistence type="predicted"/>